<feature type="compositionally biased region" description="Acidic residues" evidence="1">
    <location>
        <begin position="96"/>
        <end position="107"/>
    </location>
</feature>
<proteinExistence type="predicted"/>
<evidence type="ECO:0000313" key="3">
    <source>
        <dbReference type="Proteomes" id="UP000605848"/>
    </source>
</evidence>
<keyword evidence="3" id="KW-1185">Reference proteome</keyword>
<name>A0A937CYU0_9HYPH</name>
<dbReference type="AlphaFoldDB" id="A0A937CYU0"/>
<accession>A0A937CYU0</accession>
<dbReference type="RefSeq" id="WP_202057619.1">
    <property type="nucleotide sequence ID" value="NZ_JAEQMY010000008.1"/>
</dbReference>
<protein>
    <submittedName>
        <fullName evidence="2">Uncharacterized protein</fullName>
    </submittedName>
</protein>
<reference evidence="2" key="1">
    <citation type="submission" date="2021-01" db="EMBL/GenBank/DDBJ databases">
        <title>Microvirga sp.</title>
        <authorList>
            <person name="Kim M.K."/>
        </authorList>
    </citation>
    <scope>NUCLEOTIDE SEQUENCE</scope>
    <source>
        <strain evidence="2">5420S-16</strain>
    </source>
</reference>
<dbReference type="Proteomes" id="UP000605848">
    <property type="component" value="Unassembled WGS sequence"/>
</dbReference>
<sequence>MSRVDVASPEGRFFVMEVTHEVILDREHRIRPGFQDYVRYECQNDFPGRIEVISTAAEAVEREPTPDPILGELPEVPEHEVDQQPPLDLEDHMETEVEPASEAEADDQPSQVEVERQEPRRRGGLIGRLFGCQK</sequence>
<organism evidence="2 3">
    <name type="scientific">Microvirga aerilata</name>
    <dbReference type="NCBI Taxonomy" id="670292"/>
    <lineage>
        <taxon>Bacteria</taxon>
        <taxon>Pseudomonadati</taxon>
        <taxon>Pseudomonadota</taxon>
        <taxon>Alphaproteobacteria</taxon>
        <taxon>Hyphomicrobiales</taxon>
        <taxon>Methylobacteriaceae</taxon>
        <taxon>Microvirga</taxon>
    </lineage>
</organism>
<dbReference type="EMBL" id="JAEQMY010000008">
    <property type="protein sequence ID" value="MBL0403816.1"/>
    <property type="molecule type" value="Genomic_DNA"/>
</dbReference>
<evidence type="ECO:0000256" key="1">
    <source>
        <dbReference type="SAM" id="MobiDB-lite"/>
    </source>
</evidence>
<gene>
    <name evidence="2" type="ORF">JKG68_07565</name>
</gene>
<evidence type="ECO:0000313" key="2">
    <source>
        <dbReference type="EMBL" id="MBL0403816.1"/>
    </source>
</evidence>
<feature type="region of interest" description="Disordered" evidence="1">
    <location>
        <begin position="61"/>
        <end position="134"/>
    </location>
</feature>
<comment type="caution">
    <text evidence="2">The sequence shown here is derived from an EMBL/GenBank/DDBJ whole genome shotgun (WGS) entry which is preliminary data.</text>
</comment>